<dbReference type="InterPro" id="IPR003953">
    <property type="entry name" value="FAD-dep_OxRdtase_2_FAD-bd"/>
</dbReference>
<keyword evidence="1" id="KW-0285">Flavoprotein</keyword>
<evidence type="ECO:0000256" key="2">
    <source>
        <dbReference type="ARBA" id="ARBA00023002"/>
    </source>
</evidence>
<evidence type="ECO:0000313" key="4">
    <source>
        <dbReference type="EMBL" id="MBB2502846.1"/>
    </source>
</evidence>
<dbReference type="Proteomes" id="UP000550260">
    <property type="component" value="Unassembled WGS sequence"/>
</dbReference>
<dbReference type="EMBL" id="JACJHR010000044">
    <property type="protein sequence ID" value="MBB2502846.1"/>
    <property type="molecule type" value="Genomic_DNA"/>
</dbReference>
<reference evidence="4 5" key="1">
    <citation type="submission" date="2020-08" db="EMBL/GenBank/DDBJ databases">
        <title>Amycolatopsis echigonensis JCM 21831.</title>
        <authorList>
            <person name="Tedsree N."/>
            <person name="Kuncharoen N."/>
            <person name="Likhitwitayawuid K."/>
            <person name="Tanasupawat S."/>
        </authorList>
    </citation>
    <scope>NUCLEOTIDE SEQUENCE [LARGE SCALE GENOMIC DNA]</scope>
    <source>
        <strain evidence="4 5">JCM 21831</strain>
    </source>
</reference>
<dbReference type="AlphaFoldDB" id="A0A8E2B6F7"/>
<proteinExistence type="predicted"/>
<organism evidence="4 5">
    <name type="scientific">Amycolatopsis echigonensis</name>
    <dbReference type="NCBI Taxonomy" id="2576905"/>
    <lineage>
        <taxon>Bacteria</taxon>
        <taxon>Bacillati</taxon>
        <taxon>Actinomycetota</taxon>
        <taxon>Actinomycetes</taxon>
        <taxon>Pseudonocardiales</taxon>
        <taxon>Pseudonocardiaceae</taxon>
        <taxon>Amycolatopsis</taxon>
    </lineage>
</organism>
<dbReference type="Pfam" id="PF00890">
    <property type="entry name" value="FAD_binding_2"/>
    <property type="match status" value="1"/>
</dbReference>
<gene>
    <name evidence="4" type="ORF">H5411_27385</name>
</gene>
<comment type="caution">
    <text evidence="4">The sequence shown here is derived from an EMBL/GenBank/DDBJ whole genome shotgun (WGS) entry which is preliminary data.</text>
</comment>
<dbReference type="GO" id="GO:0016491">
    <property type="term" value="F:oxidoreductase activity"/>
    <property type="evidence" value="ECO:0007669"/>
    <property type="project" value="UniProtKB-KW"/>
</dbReference>
<sequence>MGQPPGAPDRPRVVLSDLGTKGGLVTDPHSRVRTTRFWKSFYAVGNSAASLTGRYCPDRAFRWTTIAFAARAVAELVARAGK</sequence>
<dbReference type="InterPro" id="IPR036188">
    <property type="entry name" value="FAD/NAD-bd_sf"/>
</dbReference>
<evidence type="ECO:0000259" key="3">
    <source>
        <dbReference type="Pfam" id="PF00890"/>
    </source>
</evidence>
<dbReference type="Gene3D" id="3.50.50.60">
    <property type="entry name" value="FAD/NAD(P)-binding domain"/>
    <property type="match status" value="1"/>
</dbReference>
<name>A0A8E2B6F7_9PSEU</name>
<feature type="domain" description="FAD-dependent oxidoreductase 2 FAD-binding" evidence="3">
    <location>
        <begin position="12"/>
        <end position="55"/>
    </location>
</feature>
<evidence type="ECO:0000256" key="1">
    <source>
        <dbReference type="ARBA" id="ARBA00022630"/>
    </source>
</evidence>
<keyword evidence="2" id="KW-0560">Oxidoreductase</keyword>
<protein>
    <submittedName>
        <fullName evidence="4">FAD-binding protein</fullName>
    </submittedName>
</protein>
<evidence type="ECO:0000313" key="5">
    <source>
        <dbReference type="Proteomes" id="UP000550260"/>
    </source>
</evidence>
<dbReference type="RefSeq" id="WP_183125469.1">
    <property type="nucleotide sequence ID" value="NZ_JACJHR010000044.1"/>
</dbReference>
<accession>A0A8E2B6F7</accession>